<sequence>MKTQRTLTPWTIASFFAVPLTLVLSAAAAQAADGVVPPISVQVGVGYLTDSSARNAAGDAGLHAGLSYGLPNKSLLSTLHGKPSIDVDYNHTGGHGGRVDVLGFSYTERISVGNAVTDVVTSGARPYVGLGIGAFRTDVKRRTTTTTTTSDSGNPGSGNPGTIQTTSGTPGVNSQLTTTTTSSQSANGWSLGGKILAGVDFGKTYIEASYQIGGSKLGVRSDTANLSVGVHF</sequence>
<dbReference type="AlphaFoldDB" id="A0A402D013"/>
<dbReference type="EMBL" id="AP025739">
    <property type="protein sequence ID" value="BDI33816.1"/>
    <property type="molecule type" value="Genomic_DNA"/>
</dbReference>
<dbReference type="Proteomes" id="UP000287394">
    <property type="component" value="Chromosome"/>
</dbReference>
<proteinExistence type="predicted"/>
<evidence type="ECO:0000313" key="3">
    <source>
        <dbReference type="EMBL" id="BDI33816.1"/>
    </source>
</evidence>
<evidence type="ECO:0000313" key="4">
    <source>
        <dbReference type="Proteomes" id="UP000287394"/>
    </source>
</evidence>
<dbReference type="RefSeq" id="WP_119322853.1">
    <property type="nucleotide sequence ID" value="NZ_AP025739.1"/>
</dbReference>
<name>A0A402D013_9BACT</name>
<dbReference type="KEGG" id="ccot:CCAX7_58670"/>
<feature type="chain" id="PRO_5043456189" evidence="2">
    <location>
        <begin position="32"/>
        <end position="232"/>
    </location>
</feature>
<accession>A0A402D013</accession>
<feature type="signal peptide" evidence="2">
    <location>
        <begin position="1"/>
        <end position="31"/>
    </location>
</feature>
<feature type="region of interest" description="Disordered" evidence="1">
    <location>
        <begin position="141"/>
        <end position="186"/>
    </location>
</feature>
<feature type="compositionally biased region" description="Low complexity" evidence="1">
    <location>
        <begin position="174"/>
        <end position="185"/>
    </location>
</feature>
<evidence type="ECO:0000256" key="2">
    <source>
        <dbReference type="SAM" id="SignalP"/>
    </source>
</evidence>
<reference evidence="3 4" key="1">
    <citation type="journal article" date="2019" name="Int. J. Syst. Evol. Microbiol.">
        <title>Capsulimonas corticalis gen. nov., sp. nov., an aerobic capsulated bacterium, of a novel bacterial order, Capsulimonadales ord. nov., of the class Armatimonadia of the phylum Armatimonadetes.</title>
        <authorList>
            <person name="Li J."/>
            <person name="Kudo C."/>
            <person name="Tonouchi A."/>
        </authorList>
    </citation>
    <scope>NUCLEOTIDE SEQUENCE [LARGE SCALE GENOMIC DNA]</scope>
    <source>
        <strain evidence="3 4">AX-7</strain>
    </source>
</reference>
<feature type="compositionally biased region" description="Low complexity" evidence="1">
    <location>
        <begin position="144"/>
        <end position="154"/>
    </location>
</feature>
<protein>
    <submittedName>
        <fullName evidence="3">Uncharacterized protein</fullName>
    </submittedName>
</protein>
<evidence type="ECO:0000256" key="1">
    <source>
        <dbReference type="SAM" id="MobiDB-lite"/>
    </source>
</evidence>
<keyword evidence="2" id="KW-0732">Signal</keyword>
<gene>
    <name evidence="3" type="ORF">CCAX7_58670</name>
</gene>
<organism evidence="3 4">
    <name type="scientific">Capsulimonas corticalis</name>
    <dbReference type="NCBI Taxonomy" id="2219043"/>
    <lineage>
        <taxon>Bacteria</taxon>
        <taxon>Bacillati</taxon>
        <taxon>Armatimonadota</taxon>
        <taxon>Armatimonadia</taxon>
        <taxon>Capsulimonadales</taxon>
        <taxon>Capsulimonadaceae</taxon>
        <taxon>Capsulimonas</taxon>
    </lineage>
</organism>
<feature type="compositionally biased region" description="Polar residues" evidence="1">
    <location>
        <begin position="163"/>
        <end position="173"/>
    </location>
</feature>
<keyword evidence="4" id="KW-1185">Reference proteome</keyword>